<evidence type="ECO:0000256" key="3">
    <source>
        <dbReference type="ARBA" id="ARBA00012417"/>
    </source>
</evidence>
<dbReference type="InterPro" id="IPR047967">
    <property type="entry name" value="PolX_PHP"/>
</dbReference>
<dbReference type="EC" id="4.2.99.18" evidence="4"/>
<feature type="domain" description="DNA-directed DNA polymerase X" evidence="24">
    <location>
        <begin position="1"/>
        <end position="317"/>
    </location>
</feature>
<dbReference type="InterPro" id="IPR043519">
    <property type="entry name" value="NT_sf"/>
</dbReference>
<evidence type="ECO:0000256" key="16">
    <source>
        <dbReference type="ARBA" id="ARBA00035717"/>
    </source>
</evidence>
<dbReference type="FunFam" id="3.20.20.140:FF:000047">
    <property type="entry name" value="PHP domain-containing protein"/>
    <property type="match status" value="1"/>
</dbReference>
<dbReference type="SUPFAM" id="SSF47802">
    <property type="entry name" value="DNA polymerase beta, N-terminal domain-like"/>
    <property type="match status" value="1"/>
</dbReference>
<evidence type="ECO:0000256" key="17">
    <source>
        <dbReference type="ARBA" id="ARBA00035726"/>
    </source>
</evidence>
<accession>A0A7V4WTH9</accession>
<gene>
    <name evidence="25" type="primary">polX</name>
    <name evidence="25" type="ORF">ENK44_01105</name>
</gene>
<evidence type="ECO:0000259" key="24">
    <source>
        <dbReference type="SMART" id="SM00483"/>
    </source>
</evidence>
<evidence type="ECO:0000256" key="21">
    <source>
        <dbReference type="ARBA" id="ARBA00049244"/>
    </source>
</evidence>
<dbReference type="InterPro" id="IPR050243">
    <property type="entry name" value="PHP_phosphatase"/>
</dbReference>
<dbReference type="SMART" id="SM00278">
    <property type="entry name" value="HhH1"/>
    <property type="match status" value="3"/>
</dbReference>
<dbReference type="SUPFAM" id="SSF89550">
    <property type="entry name" value="PHP domain-like"/>
    <property type="match status" value="1"/>
</dbReference>
<dbReference type="GO" id="GO:0005829">
    <property type="term" value="C:cytosol"/>
    <property type="evidence" value="ECO:0007669"/>
    <property type="project" value="TreeGrafter"/>
</dbReference>
<dbReference type="CDD" id="cd00141">
    <property type="entry name" value="NT_POLXc"/>
    <property type="match status" value="1"/>
</dbReference>
<evidence type="ECO:0000256" key="18">
    <source>
        <dbReference type="ARBA" id="ARBA00044632"/>
    </source>
</evidence>
<feature type="domain" description="Helix-hairpin-helix DNA-binding motif class 1" evidence="22">
    <location>
        <begin position="91"/>
        <end position="110"/>
    </location>
</feature>
<proteinExistence type="predicted"/>
<keyword evidence="10" id="KW-0235">DNA replication</keyword>
<dbReference type="InterPro" id="IPR004013">
    <property type="entry name" value="PHP_dom"/>
</dbReference>
<keyword evidence="12" id="KW-0832">Ubl conjugation</keyword>
<name>A0A7V4WTH9_CALAY</name>
<dbReference type="PANTHER" id="PTHR36928:SF1">
    <property type="entry name" value="PHOSPHATASE YCDX-RELATED"/>
    <property type="match status" value="1"/>
</dbReference>
<keyword evidence="7" id="KW-0237">DNA synthesis</keyword>
<feature type="domain" description="Polymerase/histidinol phosphatase N-terminal" evidence="23">
    <location>
        <begin position="341"/>
        <end position="420"/>
    </location>
</feature>
<dbReference type="Pfam" id="PF14716">
    <property type="entry name" value="HHH_8"/>
    <property type="match status" value="1"/>
</dbReference>
<dbReference type="Proteomes" id="UP000885779">
    <property type="component" value="Unassembled WGS sequence"/>
</dbReference>
<evidence type="ECO:0000256" key="4">
    <source>
        <dbReference type="ARBA" id="ARBA00012720"/>
    </source>
</evidence>
<dbReference type="InterPro" id="IPR003583">
    <property type="entry name" value="Hlx-hairpin-Hlx_DNA-bd_motif"/>
</dbReference>
<dbReference type="InterPro" id="IPR003141">
    <property type="entry name" value="Pol/His_phosphatase_N"/>
</dbReference>
<dbReference type="Gene3D" id="3.30.460.10">
    <property type="entry name" value="Beta Polymerase, domain 2"/>
    <property type="match status" value="1"/>
</dbReference>
<dbReference type="InterPro" id="IPR029398">
    <property type="entry name" value="PolB_thumb"/>
</dbReference>
<dbReference type="Gene3D" id="1.10.150.20">
    <property type="entry name" value="5' to 3' exonuclease, C-terminal subdomain"/>
    <property type="match status" value="1"/>
</dbReference>
<keyword evidence="25" id="KW-0269">Exonuclease</keyword>
<feature type="domain" description="Helix-hairpin-helix DNA-binding motif class 1" evidence="22">
    <location>
        <begin position="51"/>
        <end position="70"/>
    </location>
</feature>
<dbReference type="InterPro" id="IPR027421">
    <property type="entry name" value="DNA_pol_lamdba_lyase_dom_sf"/>
</dbReference>
<dbReference type="GO" id="GO:0008270">
    <property type="term" value="F:zinc ion binding"/>
    <property type="evidence" value="ECO:0007669"/>
    <property type="project" value="TreeGrafter"/>
</dbReference>
<dbReference type="Pfam" id="PF14791">
    <property type="entry name" value="DNA_pol_B_thumb"/>
    <property type="match status" value="1"/>
</dbReference>
<comment type="subcellular location">
    <subcellularLocation>
        <location evidence="2">Cytoplasm</location>
    </subcellularLocation>
</comment>
<dbReference type="Pfam" id="PF14520">
    <property type="entry name" value="HHH_5"/>
    <property type="match status" value="1"/>
</dbReference>
<evidence type="ECO:0000259" key="23">
    <source>
        <dbReference type="SMART" id="SM00481"/>
    </source>
</evidence>
<dbReference type="Pfam" id="PF02811">
    <property type="entry name" value="PHP"/>
    <property type="match status" value="1"/>
</dbReference>
<evidence type="ECO:0000256" key="11">
    <source>
        <dbReference type="ARBA" id="ARBA00022763"/>
    </source>
</evidence>
<dbReference type="GO" id="GO:0006281">
    <property type="term" value="P:DNA repair"/>
    <property type="evidence" value="ECO:0007669"/>
    <property type="project" value="UniProtKB-KW"/>
</dbReference>
<dbReference type="PRINTS" id="PR00870">
    <property type="entry name" value="DNAPOLXBETA"/>
</dbReference>
<evidence type="ECO:0000256" key="15">
    <source>
        <dbReference type="ARBA" id="ARBA00023204"/>
    </source>
</evidence>
<keyword evidence="15" id="KW-0234">DNA repair</keyword>
<evidence type="ECO:0000259" key="22">
    <source>
        <dbReference type="SMART" id="SM00278"/>
    </source>
</evidence>
<comment type="caution">
    <text evidence="25">The sequence shown here is derived from an EMBL/GenBank/DDBJ whole genome shotgun (WGS) entry which is preliminary data.</text>
</comment>
<dbReference type="Gene3D" id="3.20.20.140">
    <property type="entry name" value="Metal-dependent hydrolases"/>
    <property type="match status" value="1"/>
</dbReference>
<organism evidence="25">
    <name type="scientific">Caldithrix abyssi</name>
    <dbReference type="NCBI Taxonomy" id="187145"/>
    <lineage>
        <taxon>Bacteria</taxon>
        <taxon>Pseudomonadati</taxon>
        <taxon>Calditrichota</taxon>
        <taxon>Calditrichia</taxon>
        <taxon>Calditrichales</taxon>
        <taxon>Calditrichaceae</taxon>
        <taxon>Caldithrix</taxon>
    </lineage>
</organism>
<keyword evidence="25" id="KW-0378">Hydrolase</keyword>
<feature type="domain" description="Helix-hairpin-helix DNA-binding motif class 1" evidence="22">
    <location>
        <begin position="126"/>
        <end position="145"/>
    </location>
</feature>
<comment type="function">
    <text evidence="20">Repair polymerase that plays a key role in base-excision repair. During this process, the damaged base is excised by specific DNA glycosylases, the DNA backbone is nicked at the abasic site by an apurinic/apyrimidic (AP) endonuclease, and POLB removes 5'-deoxyribose-phosphate from the preincised AP site acting as a 5'-deoxyribose-phosphate lyase (5'-dRP lyase); through its DNA polymerase activity, it adds one nucleotide to the 3' end of the arising single-nucleotide gap. Conducts 'gap-filling' DNA synthesis in a stepwise distributive fashion rather than in a processive fashion as for other DNA polymerases. It is also able to cleave sugar-phosphate bonds 3' to an intact AP site, acting as an AP lyase.</text>
</comment>
<keyword evidence="25" id="KW-0540">Nuclease</keyword>
<dbReference type="GO" id="GO:0003887">
    <property type="term" value="F:DNA-directed DNA polymerase activity"/>
    <property type="evidence" value="ECO:0007669"/>
    <property type="project" value="UniProtKB-KW"/>
</dbReference>
<dbReference type="InterPro" id="IPR002054">
    <property type="entry name" value="DNA-dir_DNA_pol_X"/>
</dbReference>
<dbReference type="GO" id="GO:0140078">
    <property type="term" value="F:class I DNA-(apurinic or apyrimidinic site) endonuclease activity"/>
    <property type="evidence" value="ECO:0007669"/>
    <property type="project" value="UniProtKB-EC"/>
</dbReference>
<dbReference type="SMART" id="SM00483">
    <property type="entry name" value="POLXc"/>
    <property type="match status" value="1"/>
</dbReference>
<dbReference type="InterPro" id="IPR002008">
    <property type="entry name" value="DNA_pol_X_beta-like"/>
</dbReference>
<dbReference type="CDD" id="cd07436">
    <property type="entry name" value="PHP_PolX"/>
    <property type="match status" value="1"/>
</dbReference>
<protein>
    <recommendedName>
        <fullName evidence="5">DNA polymerase beta</fullName>
        <ecNumber evidence="3">2.7.7.7</ecNumber>
        <ecNumber evidence="4">4.2.99.18</ecNumber>
    </recommendedName>
    <alternativeName>
        <fullName evidence="16">5'-deoxyribose-phosphate lyase</fullName>
    </alternativeName>
    <alternativeName>
        <fullName evidence="17">AP lyase</fullName>
    </alternativeName>
</protein>
<evidence type="ECO:0000256" key="13">
    <source>
        <dbReference type="ARBA" id="ARBA00022932"/>
    </source>
</evidence>
<evidence type="ECO:0000256" key="19">
    <source>
        <dbReference type="ARBA" id="ARBA00044678"/>
    </source>
</evidence>
<evidence type="ECO:0000256" key="10">
    <source>
        <dbReference type="ARBA" id="ARBA00022705"/>
    </source>
</evidence>
<evidence type="ECO:0000256" key="20">
    <source>
        <dbReference type="ARBA" id="ARBA00045548"/>
    </source>
</evidence>
<evidence type="ECO:0000256" key="9">
    <source>
        <dbReference type="ARBA" id="ARBA00022695"/>
    </source>
</evidence>
<evidence type="ECO:0000256" key="1">
    <source>
        <dbReference type="ARBA" id="ARBA00001946"/>
    </source>
</evidence>
<keyword evidence="8" id="KW-0808">Transferase</keyword>
<dbReference type="InterPro" id="IPR022311">
    <property type="entry name" value="PolX-like"/>
</dbReference>
<dbReference type="SMART" id="SM00481">
    <property type="entry name" value="POLIIIAc"/>
    <property type="match status" value="1"/>
</dbReference>
<keyword evidence="9" id="KW-0548">Nucleotidyltransferase</keyword>
<sequence>MNKKEIIKILEEIGTFLELKGENPFKSRAYYNAARTLQTIDEDIRHLILNGEIERLKGIGKAIAQKLYILVSEGKLPYYEELKKSIPEGLTEMLRIPGLGPKKVKEIYEKLNITTIGELEYACQENRLRDLSGFGEKSQQKILESIALFRKFNERFHYPLARAEAEAILKHLQSCSHIGDISIAGSLRRKMETVKDVDIVAICPPEKRKDTMEHFISYEKVLKIIGKGNTKSSVILQSGLQCDLRLVEADQFPFALHHFTGSKEHNTAMRQRAKKLHLTMNEYGLFPQGNEQSIKCVNEEEIFKSLGLVYIPPELREGRDEIEMAERGALPQLVETGDIQGILHVHTTWSDGSAGIEEMAEACRKLGYSYLGISDHSKSAFYANGLSEERLYRQEEEINRLNESWDDFVLFKGIEVDILQDGSLDYSDEVLAQFDFVIASVHSGFKMSEEEMTARICRALKHPLVTILGHPTGRLLLGREPYPLDMGKVLETAAGHNKVIEINANPHRLDMDWRWGDLARKLGVKVAVNPDAHMPQTISDVEIGIGIARKGGFEAAQVINTYNKEDIRQFFSSIKK</sequence>
<dbReference type="PANTHER" id="PTHR36928">
    <property type="entry name" value="PHOSPHATASE YCDX-RELATED"/>
    <property type="match status" value="1"/>
</dbReference>
<dbReference type="InterPro" id="IPR037160">
    <property type="entry name" value="DNA_Pol_thumb_sf"/>
</dbReference>
<keyword evidence="6" id="KW-0488">Methylation</keyword>
<keyword evidence="13" id="KW-0239">DNA-directed DNA polymerase</keyword>
<dbReference type="Gene3D" id="3.30.210.10">
    <property type="entry name" value="DNA polymerase, thumb domain"/>
    <property type="match status" value="1"/>
</dbReference>
<dbReference type="GO" id="GO:0003677">
    <property type="term" value="F:DNA binding"/>
    <property type="evidence" value="ECO:0007669"/>
    <property type="project" value="InterPro"/>
</dbReference>
<comment type="catalytic activity">
    <reaction evidence="18">
        <text>2'-deoxyribonucleotide-(2'-deoxyribose 5'-phosphate)-2'-deoxyribonucleotide-DNA = a 3'-end 2'-deoxyribonucleotide-(2,3-dehydro-2,3-deoxyribose 5'-phosphate)-DNA + a 5'-end 5'-phospho-2'-deoxyribonucleoside-DNA + H(+)</text>
        <dbReference type="Rhea" id="RHEA:66592"/>
        <dbReference type="Rhea" id="RHEA-COMP:13180"/>
        <dbReference type="Rhea" id="RHEA-COMP:16897"/>
        <dbReference type="Rhea" id="RHEA-COMP:17067"/>
        <dbReference type="ChEBI" id="CHEBI:15378"/>
        <dbReference type="ChEBI" id="CHEBI:136412"/>
        <dbReference type="ChEBI" id="CHEBI:157695"/>
        <dbReference type="ChEBI" id="CHEBI:167181"/>
        <dbReference type="EC" id="4.2.99.18"/>
    </reaction>
</comment>
<dbReference type="EC" id="2.7.7.7" evidence="3"/>
<comment type="cofactor">
    <cofactor evidence="1">
        <name>Mg(2+)</name>
        <dbReference type="ChEBI" id="CHEBI:18420"/>
    </cofactor>
</comment>
<dbReference type="GO" id="GO:0042578">
    <property type="term" value="F:phosphoric ester hydrolase activity"/>
    <property type="evidence" value="ECO:0007669"/>
    <property type="project" value="TreeGrafter"/>
</dbReference>
<evidence type="ECO:0000313" key="25">
    <source>
        <dbReference type="EMBL" id="HGY54274.1"/>
    </source>
</evidence>
<evidence type="ECO:0000256" key="8">
    <source>
        <dbReference type="ARBA" id="ARBA00022679"/>
    </source>
</evidence>
<evidence type="ECO:0000256" key="7">
    <source>
        <dbReference type="ARBA" id="ARBA00022634"/>
    </source>
</evidence>
<evidence type="ECO:0000256" key="12">
    <source>
        <dbReference type="ARBA" id="ARBA00022843"/>
    </source>
</evidence>
<evidence type="ECO:0000256" key="2">
    <source>
        <dbReference type="ARBA" id="ARBA00004496"/>
    </source>
</evidence>
<dbReference type="GO" id="GO:0004527">
    <property type="term" value="F:exonuclease activity"/>
    <property type="evidence" value="ECO:0007669"/>
    <property type="project" value="UniProtKB-KW"/>
</dbReference>
<dbReference type="InterPro" id="IPR016195">
    <property type="entry name" value="Pol/histidinol_Pase-like"/>
</dbReference>
<comment type="catalytic activity">
    <reaction evidence="21">
        <text>DNA(n) + a 2'-deoxyribonucleoside 5'-triphosphate = DNA(n+1) + diphosphate</text>
        <dbReference type="Rhea" id="RHEA:22508"/>
        <dbReference type="Rhea" id="RHEA-COMP:17339"/>
        <dbReference type="Rhea" id="RHEA-COMP:17340"/>
        <dbReference type="ChEBI" id="CHEBI:33019"/>
        <dbReference type="ChEBI" id="CHEBI:61560"/>
        <dbReference type="ChEBI" id="CHEBI:173112"/>
        <dbReference type="EC" id="2.7.7.7"/>
    </reaction>
</comment>
<keyword evidence="11" id="KW-0227">DNA damage</keyword>
<keyword evidence="14" id="KW-0915">Sodium</keyword>
<dbReference type="Gene3D" id="1.10.150.110">
    <property type="entry name" value="DNA polymerase beta, N-terminal domain-like"/>
    <property type="match status" value="1"/>
</dbReference>
<dbReference type="NCBIfam" id="NF006375">
    <property type="entry name" value="PRK08609.1"/>
    <property type="match status" value="1"/>
</dbReference>
<reference evidence="25" key="1">
    <citation type="journal article" date="2020" name="mSystems">
        <title>Genome- and Community-Level Interaction Insights into Carbon Utilization and Element Cycling Functions of Hydrothermarchaeota in Hydrothermal Sediment.</title>
        <authorList>
            <person name="Zhou Z."/>
            <person name="Liu Y."/>
            <person name="Xu W."/>
            <person name="Pan J."/>
            <person name="Luo Z.H."/>
            <person name="Li M."/>
        </authorList>
    </citation>
    <scope>NUCLEOTIDE SEQUENCE [LARGE SCALE GENOMIC DNA]</scope>
    <source>
        <strain evidence="25">HyVt-577</strain>
    </source>
</reference>
<evidence type="ECO:0000256" key="5">
    <source>
        <dbReference type="ARBA" id="ARBA00020020"/>
    </source>
</evidence>
<evidence type="ECO:0000256" key="6">
    <source>
        <dbReference type="ARBA" id="ARBA00022481"/>
    </source>
</evidence>
<dbReference type="InterPro" id="IPR010996">
    <property type="entry name" value="HHH_MUS81"/>
</dbReference>
<dbReference type="AlphaFoldDB" id="A0A7V4WTH9"/>
<dbReference type="SUPFAM" id="SSF81301">
    <property type="entry name" value="Nucleotidyltransferase"/>
    <property type="match status" value="1"/>
</dbReference>
<comment type="catalytic activity">
    <reaction evidence="19">
        <text>a 5'-end 2'-deoxyribose-2'-deoxyribonucleotide-DNA = (2E,4S)-4-hydroxypenten-2-al-5-phosphate + a 5'-end 5'-phospho-2'-deoxyribonucleoside-DNA + H(+)</text>
        <dbReference type="Rhea" id="RHEA:76255"/>
        <dbReference type="Rhea" id="RHEA-COMP:13180"/>
        <dbReference type="Rhea" id="RHEA-COMP:18657"/>
        <dbReference type="ChEBI" id="CHEBI:15378"/>
        <dbReference type="ChEBI" id="CHEBI:136412"/>
        <dbReference type="ChEBI" id="CHEBI:195194"/>
        <dbReference type="ChEBI" id="CHEBI:195195"/>
    </reaction>
</comment>
<dbReference type="EMBL" id="DRQG01000015">
    <property type="protein sequence ID" value="HGY54274.1"/>
    <property type="molecule type" value="Genomic_DNA"/>
</dbReference>
<evidence type="ECO:0000256" key="14">
    <source>
        <dbReference type="ARBA" id="ARBA00023053"/>
    </source>
</evidence>
<dbReference type="PIRSF" id="PIRSF005047">
    <property type="entry name" value="UCP005047_YshC"/>
    <property type="match status" value="1"/>
</dbReference>